<comment type="caution">
    <text evidence="2">The sequence shown here is derived from an EMBL/GenBank/DDBJ whole genome shotgun (WGS) entry which is preliminary data.</text>
</comment>
<keyword evidence="3" id="KW-1185">Reference proteome</keyword>
<dbReference type="RefSeq" id="WP_197315805.1">
    <property type="nucleotide sequence ID" value="NZ_JADZSC010000001.1"/>
</dbReference>
<sequence>MNLKELAGETAAIYTQNPNIDAVLLAGSVARGWDDDFSDIELHIFWSVPPSDEERKAPIHQLKGELLSYYPYEDEEWSESYRIEPGINLEISNFLTTTIDKVVRSVVEDFNIDYDYQCIVSSIVDGEVLYGHAIIDEFKKKSSNYPNELAYQMVQTHLDLGNRWKNRYALLYRKDWLMLYDVINQVQKNLFGVLFGLNHLYVQHPSFKWMNALVQKMNIKPHHFEKRLEVLYQGNPERALVELETLYQDVAALAAVQFLKKEDLESRDALS</sequence>
<proteinExistence type="predicted"/>
<dbReference type="EMBL" id="JADZSC010000001">
    <property type="protein sequence ID" value="MBH0229178.1"/>
    <property type="molecule type" value="Genomic_DNA"/>
</dbReference>
<dbReference type="Proteomes" id="UP000614490">
    <property type="component" value="Unassembled WGS sequence"/>
</dbReference>
<name>A0A931HTL6_9BACI</name>
<reference evidence="2 3" key="1">
    <citation type="journal article" date="2005" name="Int. J. Syst. Evol. Microbiol.">
        <title>Halobacillus yeomjeoni sp. nov., isolated from a marine solar saltern in Korea.</title>
        <authorList>
            <person name="Yoon J.H."/>
            <person name="Kang S.J."/>
            <person name="Lee C.H."/>
            <person name="Oh H.W."/>
            <person name="Oh T.K."/>
        </authorList>
    </citation>
    <scope>NUCLEOTIDE SEQUENCE [LARGE SCALE GENOMIC DNA]</scope>
    <source>
        <strain evidence="2 3">KCTC 3957</strain>
    </source>
</reference>
<accession>A0A931HTL6</accession>
<dbReference type="InterPro" id="IPR025117">
    <property type="entry name" value="DUF4037"/>
</dbReference>
<dbReference type="InterPro" id="IPR043519">
    <property type="entry name" value="NT_sf"/>
</dbReference>
<evidence type="ECO:0000313" key="2">
    <source>
        <dbReference type="EMBL" id="MBH0229178.1"/>
    </source>
</evidence>
<feature type="domain" description="DUF4037" evidence="1">
    <location>
        <begin position="121"/>
        <end position="210"/>
    </location>
</feature>
<dbReference type="SUPFAM" id="SSF81301">
    <property type="entry name" value="Nucleotidyltransferase"/>
    <property type="match status" value="1"/>
</dbReference>
<dbReference type="AlphaFoldDB" id="A0A931HTL6"/>
<protein>
    <submittedName>
        <fullName evidence="2">DUF4037 domain-containing protein</fullName>
    </submittedName>
</protein>
<organism evidence="2 3">
    <name type="scientific">Halobacillus yeomjeoni</name>
    <dbReference type="NCBI Taxonomy" id="311194"/>
    <lineage>
        <taxon>Bacteria</taxon>
        <taxon>Bacillati</taxon>
        <taxon>Bacillota</taxon>
        <taxon>Bacilli</taxon>
        <taxon>Bacillales</taxon>
        <taxon>Bacillaceae</taxon>
        <taxon>Halobacillus</taxon>
    </lineage>
</organism>
<gene>
    <name evidence="2" type="ORF">H0267_03025</name>
</gene>
<dbReference type="Pfam" id="PF13228">
    <property type="entry name" value="DUF4037"/>
    <property type="match status" value="1"/>
</dbReference>
<evidence type="ECO:0000259" key="1">
    <source>
        <dbReference type="Pfam" id="PF13228"/>
    </source>
</evidence>
<dbReference type="Gene3D" id="3.30.460.10">
    <property type="entry name" value="Beta Polymerase, domain 2"/>
    <property type="match status" value="1"/>
</dbReference>
<evidence type="ECO:0000313" key="3">
    <source>
        <dbReference type="Proteomes" id="UP000614490"/>
    </source>
</evidence>